<gene>
    <name evidence="3" type="ORF">SAMN02745857_02018</name>
</gene>
<dbReference type="Pfam" id="PF05345">
    <property type="entry name" value="He_PIG"/>
    <property type="match status" value="1"/>
</dbReference>
<feature type="signal peptide" evidence="2">
    <location>
        <begin position="1"/>
        <end position="20"/>
    </location>
</feature>
<proteinExistence type="predicted"/>
<dbReference type="InterPro" id="IPR013783">
    <property type="entry name" value="Ig-like_fold"/>
</dbReference>
<evidence type="ECO:0000313" key="4">
    <source>
        <dbReference type="Proteomes" id="UP000192761"/>
    </source>
</evidence>
<dbReference type="AlphaFoldDB" id="A0A1W1XLT2"/>
<keyword evidence="4" id="KW-1185">Reference proteome</keyword>
<feature type="region of interest" description="Disordered" evidence="1">
    <location>
        <begin position="345"/>
        <end position="391"/>
    </location>
</feature>
<feature type="chain" id="PRO_5012777332" evidence="2">
    <location>
        <begin position="21"/>
        <end position="482"/>
    </location>
</feature>
<dbReference type="SUPFAM" id="SSF49313">
    <property type="entry name" value="Cadherin-like"/>
    <property type="match status" value="1"/>
</dbReference>
<dbReference type="InterPro" id="IPR015919">
    <property type="entry name" value="Cadherin-like_sf"/>
</dbReference>
<sequence length="482" mass="51194">MGKRWPCIVLGLACSGAAHMTGAEDPAPGQPVAAQKTLDIDLYANQSREFGFIGTGEVTGVLSGTYPLFSRLQLGPNYRDALLRVGTTLFGQKGLLTLTGRGLQTLREYDFGISRDEVWTRETSFGVDLSGKFLGMTFGGYAGGNNAPGKDLGTLSQIVSMPDGQYEYLVPRRLSGSHNYTAGLLMSSVVNANLRTRMSVGGQRIETDLLQGQSVKSGLTGNVAVDVLLYKGIQMNVYGNAGLDDYSGGIRFYFPVDKTLSLSAQCNGQRRKGDTSLYACGLGLQYRFGGEHIVTAFDTERRDTYTDEELKQLIRWVPDYANHVGTATGIDPSAKPQLVRVITPTPVPTPVTTPTPTPITTPTPVPGITPTPAPTTTPTPAPLPTPTPVPRGTPPIVGRIPNMFYTSGPFSGSLAPFVTTTDGDPILSFTLSGVLPPGITFNSANGTFSGSSTDNRNYVLTLSATDKDGVSNSVSFALIWGG</sequence>
<evidence type="ECO:0000256" key="2">
    <source>
        <dbReference type="SAM" id="SignalP"/>
    </source>
</evidence>
<dbReference type="GO" id="GO:0016020">
    <property type="term" value="C:membrane"/>
    <property type="evidence" value="ECO:0007669"/>
    <property type="project" value="InterPro"/>
</dbReference>
<dbReference type="GO" id="GO:0005509">
    <property type="term" value="F:calcium ion binding"/>
    <property type="evidence" value="ECO:0007669"/>
    <property type="project" value="InterPro"/>
</dbReference>
<dbReference type="EMBL" id="FWXD01000010">
    <property type="protein sequence ID" value="SMC24950.1"/>
    <property type="molecule type" value="Genomic_DNA"/>
</dbReference>
<keyword evidence="2" id="KW-0732">Signal</keyword>
<dbReference type="Gene3D" id="2.60.40.10">
    <property type="entry name" value="Immunoglobulins"/>
    <property type="match status" value="1"/>
</dbReference>
<accession>A0A1W1XLT2</accession>
<dbReference type="Proteomes" id="UP000192761">
    <property type="component" value="Unassembled WGS sequence"/>
</dbReference>
<evidence type="ECO:0000256" key="1">
    <source>
        <dbReference type="SAM" id="MobiDB-lite"/>
    </source>
</evidence>
<dbReference type="STRING" id="1121001.SAMN02745857_02018"/>
<dbReference type="RefSeq" id="WP_176216875.1">
    <property type="nucleotide sequence ID" value="NZ_FWXD01000010.1"/>
</dbReference>
<protein>
    <submittedName>
        <fullName evidence="3">Uncharacterized protein</fullName>
    </submittedName>
</protein>
<name>A0A1W1XLT2_9NEIS</name>
<evidence type="ECO:0000313" key="3">
    <source>
        <dbReference type="EMBL" id="SMC24950.1"/>
    </source>
</evidence>
<organism evidence="3 4">
    <name type="scientific">Andreprevotia lacus DSM 23236</name>
    <dbReference type="NCBI Taxonomy" id="1121001"/>
    <lineage>
        <taxon>Bacteria</taxon>
        <taxon>Pseudomonadati</taxon>
        <taxon>Pseudomonadota</taxon>
        <taxon>Betaproteobacteria</taxon>
        <taxon>Neisseriales</taxon>
        <taxon>Chitinibacteraceae</taxon>
        <taxon>Andreprevotia</taxon>
    </lineage>
</organism>
<reference evidence="3 4" key="1">
    <citation type="submission" date="2017-04" db="EMBL/GenBank/DDBJ databases">
        <authorList>
            <person name="Afonso C.L."/>
            <person name="Miller P.J."/>
            <person name="Scott M.A."/>
            <person name="Spackman E."/>
            <person name="Goraichik I."/>
            <person name="Dimitrov K.M."/>
            <person name="Suarez D.L."/>
            <person name="Swayne D.E."/>
        </authorList>
    </citation>
    <scope>NUCLEOTIDE SEQUENCE [LARGE SCALE GENOMIC DNA]</scope>
    <source>
        <strain evidence="3 4">DSM 23236</strain>
    </source>
</reference>